<keyword evidence="7" id="KW-0472">Membrane</keyword>
<keyword evidence="2 5" id="KW-0547">Nucleotide-binding</keyword>
<gene>
    <name evidence="9" type="ORF">SAMN02745124_03144</name>
</gene>
<dbReference type="InterPro" id="IPR011009">
    <property type="entry name" value="Kinase-like_dom_sf"/>
</dbReference>
<feature type="binding site" evidence="5">
    <location>
        <position position="48"/>
    </location>
    <ligand>
        <name>ATP</name>
        <dbReference type="ChEBI" id="CHEBI:30616"/>
    </ligand>
</feature>
<feature type="region of interest" description="Disordered" evidence="6">
    <location>
        <begin position="516"/>
        <end position="535"/>
    </location>
</feature>
<feature type="transmembrane region" description="Helical" evidence="7">
    <location>
        <begin position="315"/>
        <end position="340"/>
    </location>
</feature>
<evidence type="ECO:0000256" key="1">
    <source>
        <dbReference type="ARBA" id="ARBA00022679"/>
    </source>
</evidence>
<keyword evidence="10" id="KW-1185">Reference proteome</keyword>
<dbReference type="Gene3D" id="1.10.510.10">
    <property type="entry name" value="Transferase(Phosphotransferase) domain 1"/>
    <property type="match status" value="1"/>
</dbReference>
<evidence type="ECO:0000259" key="8">
    <source>
        <dbReference type="PROSITE" id="PS50011"/>
    </source>
</evidence>
<dbReference type="PROSITE" id="PS50011">
    <property type="entry name" value="PROTEIN_KINASE_DOM"/>
    <property type="match status" value="1"/>
</dbReference>
<dbReference type="SUPFAM" id="SSF56112">
    <property type="entry name" value="Protein kinase-like (PK-like)"/>
    <property type="match status" value="1"/>
</dbReference>
<dbReference type="PROSITE" id="PS00108">
    <property type="entry name" value="PROTEIN_KINASE_ST"/>
    <property type="match status" value="1"/>
</dbReference>
<sequence>MSEPSTSIFKPGTVLEDKWIIIELIGKGAMGEVYRAHQTNLNRDVAIKIISQEVLAAIEDDPEELNIAFGRFQREVQAMAQVRHPNVLTIYDYGEIPNAEAAGGFHTAYIAMEYIPGNTLRFTMDEDGLDDDSELLATWISKYFLPLLNGVEVLHTHSIVHRDLKPENIFLDGEVPKIADFGLSRSYRMKALTCSVEMLGTLAYMSPEQCADFKNADFRTDIYALGKILYEAARGTLTENTLPFTAVSLDNPANSFLKALNAVLLEATNEKPEERYQSVQEFRSGIHETLAVFEGTTPILPAGGKMSKKPVRSDYFPLIGWTTAAIAIIVVAGMTAYHLMDRPKFVSGPSLSPSVHQESSGYEPQIVELDSGEIAPPTMFGRDGSRMVLTGIPGGPEERPLFYVDEEKISNFLFVEFLNHLGDAVTVNNGVVRLDEQIIFYIGSSPDETPIIYLHNTFHLSDQSKGTDPVVRVTYHGASRYAAIYGKSLLSGEEWRSAYRYHSSDVTVNQADNHAVDQSGGMPHMQASSTLPGEGESEYRSVQSFGWGSKEWVRIEAENSDEDTGLTSNAYASGVMDGQLAREDKPPVRRQPWEGFDTVGFRTKLVVQQQ</sequence>
<evidence type="ECO:0000256" key="3">
    <source>
        <dbReference type="ARBA" id="ARBA00022777"/>
    </source>
</evidence>
<dbReference type="OrthoDB" id="9801841at2"/>
<keyword evidence="4 5" id="KW-0067">ATP-binding</keyword>
<name>A0A1M5XK53_9BACT</name>
<dbReference type="InterPro" id="IPR017441">
    <property type="entry name" value="Protein_kinase_ATP_BS"/>
</dbReference>
<keyword evidence="7" id="KW-0812">Transmembrane</keyword>
<dbReference type="GO" id="GO:0004674">
    <property type="term" value="F:protein serine/threonine kinase activity"/>
    <property type="evidence" value="ECO:0007669"/>
    <property type="project" value="UniProtKB-KW"/>
</dbReference>
<dbReference type="Proteomes" id="UP000184139">
    <property type="component" value="Unassembled WGS sequence"/>
</dbReference>
<dbReference type="SUPFAM" id="SSF56436">
    <property type="entry name" value="C-type lectin-like"/>
    <property type="match status" value="1"/>
</dbReference>
<dbReference type="PROSITE" id="PS00107">
    <property type="entry name" value="PROTEIN_KINASE_ATP"/>
    <property type="match status" value="1"/>
</dbReference>
<evidence type="ECO:0000313" key="9">
    <source>
        <dbReference type="EMBL" id="SHI00012.1"/>
    </source>
</evidence>
<dbReference type="RefSeq" id="WP_073377494.1">
    <property type="nucleotide sequence ID" value="NZ_FQXS01000020.1"/>
</dbReference>
<evidence type="ECO:0000256" key="2">
    <source>
        <dbReference type="ARBA" id="ARBA00022741"/>
    </source>
</evidence>
<proteinExistence type="predicted"/>
<dbReference type="InterPro" id="IPR000719">
    <property type="entry name" value="Prot_kinase_dom"/>
</dbReference>
<dbReference type="Gene3D" id="3.90.1580.10">
    <property type="entry name" value="paralog of FGE (formylglycine-generating enzyme)"/>
    <property type="match status" value="1"/>
</dbReference>
<evidence type="ECO:0000256" key="7">
    <source>
        <dbReference type="SAM" id="Phobius"/>
    </source>
</evidence>
<dbReference type="STRING" id="1121409.SAMN02745124_03144"/>
<keyword evidence="9" id="KW-0723">Serine/threonine-protein kinase</keyword>
<dbReference type="Pfam" id="PF03781">
    <property type="entry name" value="FGE-sulfatase"/>
    <property type="match status" value="1"/>
</dbReference>
<dbReference type="Gene3D" id="3.30.200.20">
    <property type="entry name" value="Phosphorylase Kinase, domain 1"/>
    <property type="match status" value="1"/>
</dbReference>
<feature type="domain" description="Protein kinase" evidence="8">
    <location>
        <begin position="19"/>
        <end position="300"/>
    </location>
</feature>
<dbReference type="InterPro" id="IPR005532">
    <property type="entry name" value="SUMF_dom"/>
</dbReference>
<dbReference type="PANTHER" id="PTHR43289">
    <property type="entry name" value="MITOGEN-ACTIVATED PROTEIN KINASE KINASE KINASE 20-RELATED"/>
    <property type="match status" value="1"/>
</dbReference>
<accession>A0A1M5XK53</accession>
<keyword evidence="1" id="KW-0808">Transferase</keyword>
<protein>
    <submittedName>
        <fullName evidence="9">Serine/threonine protein kinase</fullName>
    </submittedName>
</protein>
<reference evidence="9 10" key="1">
    <citation type="submission" date="2016-11" db="EMBL/GenBank/DDBJ databases">
        <authorList>
            <person name="Jaros S."/>
            <person name="Januszkiewicz K."/>
            <person name="Wedrychowicz H."/>
        </authorList>
    </citation>
    <scope>NUCLEOTIDE SEQUENCE [LARGE SCALE GENOMIC DNA]</scope>
    <source>
        <strain evidence="9 10">DSM 9705</strain>
    </source>
</reference>
<dbReference type="SMART" id="SM00220">
    <property type="entry name" value="S_TKc"/>
    <property type="match status" value="1"/>
</dbReference>
<dbReference type="InterPro" id="IPR042095">
    <property type="entry name" value="SUMF_sf"/>
</dbReference>
<keyword evidence="3 9" id="KW-0418">Kinase</keyword>
<evidence type="ECO:0000313" key="10">
    <source>
        <dbReference type="Proteomes" id="UP000184139"/>
    </source>
</evidence>
<dbReference type="Pfam" id="PF00069">
    <property type="entry name" value="Pkinase"/>
    <property type="match status" value="1"/>
</dbReference>
<evidence type="ECO:0000256" key="4">
    <source>
        <dbReference type="ARBA" id="ARBA00022840"/>
    </source>
</evidence>
<evidence type="ECO:0000256" key="6">
    <source>
        <dbReference type="SAM" id="MobiDB-lite"/>
    </source>
</evidence>
<dbReference type="EMBL" id="FQXS01000020">
    <property type="protein sequence ID" value="SHI00012.1"/>
    <property type="molecule type" value="Genomic_DNA"/>
</dbReference>
<evidence type="ECO:0000256" key="5">
    <source>
        <dbReference type="PROSITE-ProRule" id="PRU10141"/>
    </source>
</evidence>
<dbReference type="CDD" id="cd14014">
    <property type="entry name" value="STKc_PknB_like"/>
    <property type="match status" value="1"/>
</dbReference>
<organism evidence="9 10">
    <name type="scientific">Desulfofustis glycolicus DSM 9705</name>
    <dbReference type="NCBI Taxonomy" id="1121409"/>
    <lineage>
        <taxon>Bacteria</taxon>
        <taxon>Pseudomonadati</taxon>
        <taxon>Thermodesulfobacteriota</taxon>
        <taxon>Desulfobulbia</taxon>
        <taxon>Desulfobulbales</taxon>
        <taxon>Desulfocapsaceae</taxon>
        <taxon>Desulfofustis</taxon>
    </lineage>
</organism>
<dbReference type="GO" id="GO:0005524">
    <property type="term" value="F:ATP binding"/>
    <property type="evidence" value="ECO:0007669"/>
    <property type="project" value="UniProtKB-UniRule"/>
</dbReference>
<dbReference type="InterPro" id="IPR008271">
    <property type="entry name" value="Ser/Thr_kinase_AS"/>
</dbReference>
<dbReference type="InterPro" id="IPR016187">
    <property type="entry name" value="CTDL_fold"/>
</dbReference>
<dbReference type="PANTHER" id="PTHR43289:SF30">
    <property type="entry name" value="NON-SPECIFIC SERINE_THREONINE PROTEIN KINASE"/>
    <property type="match status" value="1"/>
</dbReference>
<keyword evidence="7" id="KW-1133">Transmembrane helix</keyword>
<dbReference type="AlphaFoldDB" id="A0A1M5XK53"/>